<reference evidence="4 5" key="1">
    <citation type="submission" date="2020-07" db="EMBL/GenBank/DDBJ databases">
        <title>Comparative genomics of pyrophilous fungi reveals a link between fire events and developmental genes.</title>
        <authorList>
            <consortium name="DOE Joint Genome Institute"/>
            <person name="Steindorff A.S."/>
            <person name="Carver A."/>
            <person name="Calhoun S."/>
            <person name="Stillman K."/>
            <person name="Liu H."/>
            <person name="Lipzen A."/>
            <person name="Pangilinan J."/>
            <person name="Labutti K."/>
            <person name="Bruns T.D."/>
            <person name="Grigoriev I.V."/>
        </authorList>
    </citation>
    <scope>NUCLEOTIDE SEQUENCE [LARGE SCALE GENOMIC DNA]</scope>
    <source>
        <strain evidence="4 5">CBS 144469</strain>
    </source>
</reference>
<dbReference type="EMBL" id="JACGCI010000001">
    <property type="protein sequence ID" value="KAF6766481.1"/>
    <property type="molecule type" value="Genomic_DNA"/>
</dbReference>
<name>A0A8H6IJ46_9AGAR</name>
<feature type="compositionally biased region" description="Polar residues" evidence="1">
    <location>
        <begin position="350"/>
        <end position="359"/>
    </location>
</feature>
<dbReference type="OrthoDB" id="2563021at2759"/>
<keyword evidence="2" id="KW-0472">Membrane</keyword>
<keyword evidence="5" id="KW-1185">Reference proteome</keyword>
<evidence type="ECO:0000313" key="4">
    <source>
        <dbReference type="EMBL" id="KAF6766481.1"/>
    </source>
</evidence>
<feature type="compositionally biased region" description="Low complexity" evidence="1">
    <location>
        <begin position="333"/>
        <end position="349"/>
    </location>
</feature>
<protein>
    <submittedName>
        <fullName evidence="4">Uncharacterized protein</fullName>
    </submittedName>
</protein>
<feature type="chain" id="PRO_5034946799" evidence="3">
    <location>
        <begin position="30"/>
        <end position="491"/>
    </location>
</feature>
<dbReference type="AlphaFoldDB" id="A0A8H6IJ46"/>
<evidence type="ECO:0000256" key="3">
    <source>
        <dbReference type="SAM" id="SignalP"/>
    </source>
</evidence>
<feature type="region of interest" description="Disordered" evidence="1">
    <location>
        <begin position="332"/>
        <end position="394"/>
    </location>
</feature>
<proteinExistence type="predicted"/>
<evidence type="ECO:0000256" key="2">
    <source>
        <dbReference type="SAM" id="Phobius"/>
    </source>
</evidence>
<evidence type="ECO:0000256" key="1">
    <source>
        <dbReference type="SAM" id="MobiDB-lite"/>
    </source>
</evidence>
<gene>
    <name evidence="4" type="ORF">DFP72DRAFT_866649</name>
</gene>
<feature type="compositionally biased region" description="Polar residues" evidence="1">
    <location>
        <begin position="452"/>
        <end position="462"/>
    </location>
</feature>
<evidence type="ECO:0000313" key="5">
    <source>
        <dbReference type="Proteomes" id="UP000521943"/>
    </source>
</evidence>
<accession>A0A8H6IJ46</accession>
<comment type="caution">
    <text evidence="4">The sequence shown here is derived from an EMBL/GenBank/DDBJ whole genome shotgun (WGS) entry which is preliminary data.</text>
</comment>
<sequence>MLAKICTPGRCYVLAFFCILSRTLPAVLAATEKQEAKLLQQSYYFSWPSQDWASKTFPAPVTEQCETIKITWSRGAATGPNPVPPYYLQVYTSLFLVPMIIPAGGNLNYDWAVPFPPGTIYQICMFDSNGNTGGCQDTYTIIPSSSSTPVNCANATIPNQLDVEGIVQDGPISRYGWIPQCTDIQLTPKNGTPPYTFTVAPALHPPYNMTGPGPFNWTVALSWSTPFFISVADSAGNMWANGLLHSGGPGDSACLSNTTTSKDGVPVGAVAGGTVGGLILGAFIGLAGMFLFTRKKIQRLERENLLDLSGGGDYGSGRHSVFGTSTQYHPVPSHSLGLLDSMGSGSNSSRTPNSTNVQYQVEPFRMPPPSEDGYLHPASPPPSNIRTNSSDPNRTENKVYVVHHDGNAAPVTIYHEDGTEIVELPPRYPEGNASPPPGAGHSRSPIDARSDITGTTRTSDSQEPPAFLQQRRRPGDRPGKAPRPLPRPDQS</sequence>
<keyword evidence="2" id="KW-1133">Transmembrane helix</keyword>
<dbReference type="Proteomes" id="UP000521943">
    <property type="component" value="Unassembled WGS sequence"/>
</dbReference>
<feature type="signal peptide" evidence="3">
    <location>
        <begin position="1"/>
        <end position="29"/>
    </location>
</feature>
<feature type="compositionally biased region" description="Pro residues" evidence="1">
    <location>
        <begin position="481"/>
        <end position="491"/>
    </location>
</feature>
<keyword evidence="3" id="KW-0732">Signal</keyword>
<feature type="transmembrane region" description="Helical" evidence="2">
    <location>
        <begin position="267"/>
        <end position="292"/>
    </location>
</feature>
<feature type="region of interest" description="Disordered" evidence="1">
    <location>
        <begin position="423"/>
        <end position="491"/>
    </location>
</feature>
<keyword evidence="2" id="KW-0812">Transmembrane</keyword>
<organism evidence="4 5">
    <name type="scientific">Ephemerocybe angulata</name>
    <dbReference type="NCBI Taxonomy" id="980116"/>
    <lineage>
        <taxon>Eukaryota</taxon>
        <taxon>Fungi</taxon>
        <taxon>Dikarya</taxon>
        <taxon>Basidiomycota</taxon>
        <taxon>Agaricomycotina</taxon>
        <taxon>Agaricomycetes</taxon>
        <taxon>Agaricomycetidae</taxon>
        <taxon>Agaricales</taxon>
        <taxon>Agaricineae</taxon>
        <taxon>Psathyrellaceae</taxon>
        <taxon>Ephemerocybe</taxon>
    </lineage>
</organism>